<protein>
    <submittedName>
        <fullName evidence="1">Uncharacterized protein</fullName>
    </submittedName>
</protein>
<reference evidence="1" key="1">
    <citation type="submission" date="2020-05" db="EMBL/GenBank/DDBJ databases">
        <title>WGS assembly of Panicum virgatum.</title>
        <authorList>
            <person name="Lovell J.T."/>
            <person name="Jenkins J."/>
            <person name="Shu S."/>
            <person name="Juenger T.E."/>
            <person name="Schmutz J."/>
        </authorList>
    </citation>
    <scope>NUCLEOTIDE SEQUENCE</scope>
    <source>
        <strain evidence="1">AP13</strain>
    </source>
</reference>
<organism evidence="1 2">
    <name type="scientific">Panicum virgatum</name>
    <name type="common">Blackwell switchgrass</name>
    <dbReference type="NCBI Taxonomy" id="38727"/>
    <lineage>
        <taxon>Eukaryota</taxon>
        <taxon>Viridiplantae</taxon>
        <taxon>Streptophyta</taxon>
        <taxon>Embryophyta</taxon>
        <taxon>Tracheophyta</taxon>
        <taxon>Spermatophyta</taxon>
        <taxon>Magnoliopsida</taxon>
        <taxon>Liliopsida</taxon>
        <taxon>Poales</taxon>
        <taxon>Poaceae</taxon>
        <taxon>PACMAD clade</taxon>
        <taxon>Panicoideae</taxon>
        <taxon>Panicodae</taxon>
        <taxon>Paniceae</taxon>
        <taxon>Panicinae</taxon>
        <taxon>Panicum</taxon>
        <taxon>Panicum sect. Hiantes</taxon>
    </lineage>
</organism>
<name>A0A8T0TJQ7_PANVG</name>
<gene>
    <name evidence="1" type="ORF">PVAP13_4KG033916</name>
</gene>
<evidence type="ECO:0000313" key="1">
    <source>
        <dbReference type="EMBL" id="KAG2609355.1"/>
    </source>
</evidence>
<proteinExistence type="predicted"/>
<accession>A0A8T0TJQ7</accession>
<dbReference type="Proteomes" id="UP000823388">
    <property type="component" value="Chromosome 4K"/>
</dbReference>
<dbReference type="AlphaFoldDB" id="A0A8T0TJQ7"/>
<evidence type="ECO:0000313" key="2">
    <source>
        <dbReference type="Proteomes" id="UP000823388"/>
    </source>
</evidence>
<sequence>MHYDTFILVCCWSLWKRRNGITFRQETMTLRHTLQECKREAKTWSCRLPCTEQSLGDHWCNLFSLAM</sequence>
<dbReference type="EMBL" id="CM029043">
    <property type="protein sequence ID" value="KAG2609355.1"/>
    <property type="molecule type" value="Genomic_DNA"/>
</dbReference>
<keyword evidence="2" id="KW-1185">Reference proteome</keyword>
<comment type="caution">
    <text evidence="1">The sequence shown here is derived from an EMBL/GenBank/DDBJ whole genome shotgun (WGS) entry which is preliminary data.</text>
</comment>